<name>A0A9W6KDN7_9ACTN</name>
<proteinExistence type="inferred from homology"/>
<dbReference type="PANTHER" id="PTHR30483:SF6">
    <property type="entry name" value="PERIPLASMIC BINDING PROTEIN OF ABC TRANSPORTER FOR NATURAL AMINO ACIDS"/>
    <property type="match status" value="1"/>
</dbReference>
<dbReference type="Proteomes" id="UP001143480">
    <property type="component" value="Unassembled WGS sequence"/>
</dbReference>
<evidence type="ECO:0000256" key="2">
    <source>
        <dbReference type="ARBA" id="ARBA00022729"/>
    </source>
</evidence>
<dbReference type="SUPFAM" id="SSF53822">
    <property type="entry name" value="Periplasmic binding protein-like I"/>
    <property type="match status" value="1"/>
</dbReference>
<comment type="caution">
    <text evidence="5">The sequence shown here is derived from an EMBL/GenBank/DDBJ whole genome shotgun (WGS) entry which is preliminary data.</text>
</comment>
<dbReference type="InterPro" id="IPR028082">
    <property type="entry name" value="Peripla_BP_I"/>
</dbReference>
<evidence type="ECO:0000256" key="3">
    <source>
        <dbReference type="SAM" id="SignalP"/>
    </source>
</evidence>
<gene>
    <name evidence="5" type="ORF">GCM10017581_013130</name>
</gene>
<organism evidence="5 6">
    <name type="scientific">Dactylosporangium matsuzakiense</name>
    <dbReference type="NCBI Taxonomy" id="53360"/>
    <lineage>
        <taxon>Bacteria</taxon>
        <taxon>Bacillati</taxon>
        <taxon>Actinomycetota</taxon>
        <taxon>Actinomycetes</taxon>
        <taxon>Micromonosporales</taxon>
        <taxon>Micromonosporaceae</taxon>
        <taxon>Dactylosporangium</taxon>
    </lineage>
</organism>
<dbReference type="InterPro" id="IPR028081">
    <property type="entry name" value="Leu-bd"/>
</dbReference>
<sequence length="420" mass="43325">MLTRGLRPAVTALVLASALLMSACTSGAEKPAVTAPTTVAIGLLVPTSGPNAQLGQQATLGAKLAIEVVNRDIPTKPLPLPLGAGAGLRNGTKLTLLTGNTESAPEKIEKEADKLIDDGALGLVLADTIDVALATSRVADLQGVSLVDGLSTSDTFGDLNRTGHFRIQPTDRREVTTALDLLYRQRGGDKQIKRIVTAAGTPAGPLGDEVASLKNSIEDLSQAAGYDVAGKDKILPLTGSEAGQPNGQVQKGDAVLAVVTSPAEASAANDLAVKLKGTAPVIAMGPAVGALDAVKNPTALRASGWSNEFAARNPIAQVIGAMFEQAFHTKLTEVAADAFMATLTLALAMDQSAEYSKQAVRNAVQQLNLPATQMIMPWNGVRFDGNGVNQLAGGVVEQRTQNGYTLIHPAELALSQALAL</sequence>
<dbReference type="Gene3D" id="3.40.50.2300">
    <property type="match status" value="2"/>
</dbReference>
<dbReference type="RefSeq" id="WP_261961538.1">
    <property type="nucleotide sequence ID" value="NZ_BAAAXA010000001.1"/>
</dbReference>
<evidence type="ECO:0000313" key="5">
    <source>
        <dbReference type="EMBL" id="GLK99572.1"/>
    </source>
</evidence>
<keyword evidence="2 3" id="KW-0732">Signal</keyword>
<dbReference type="Pfam" id="PF13458">
    <property type="entry name" value="Peripla_BP_6"/>
    <property type="match status" value="1"/>
</dbReference>
<keyword evidence="6" id="KW-1185">Reference proteome</keyword>
<evidence type="ECO:0000313" key="6">
    <source>
        <dbReference type="Proteomes" id="UP001143480"/>
    </source>
</evidence>
<feature type="domain" description="Leucine-binding protein" evidence="4">
    <location>
        <begin position="38"/>
        <end position="388"/>
    </location>
</feature>
<dbReference type="PANTHER" id="PTHR30483">
    <property type="entry name" value="LEUCINE-SPECIFIC-BINDING PROTEIN"/>
    <property type="match status" value="1"/>
</dbReference>
<dbReference type="PROSITE" id="PS51257">
    <property type="entry name" value="PROKAR_LIPOPROTEIN"/>
    <property type="match status" value="1"/>
</dbReference>
<feature type="signal peptide" evidence="3">
    <location>
        <begin position="1"/>
        <end position="23"/>
    </location>
</feature>
<protein>
    <recommendedName>
        <fullName evidence="4">Leucine-binding protein domain-containing protein</fullName>
    </recommendedName>
</protein>
<evidence type="ECO:0000256" key="1">
    <source>
        <dbReference type="ARBA" id="ARBA00010062"/>
    </source>
</evidence>
<dbReference type="EMBL" id="BSFP01000004">
    <property type="protein sequence ID" value="GLK99572.1"/>
    <property type="molecule type" value="Genomic_DNA"/>
</dbReference>
<accession>A0A9W6KDN7</accession>
<dbReference type="AlphaFoldDB" id="A0A9W6KDN7"/>
<evidence type="ECO:0000259" key="4">
    <source>
        <dbReference type="Pfam" id="PF13458"/>
    </source>
</evidence>
<reference evidence="5" key="2">
    <citation type="submission" date="2023-01" db="EMBL/GenBank/DDBJ databases">
        <authorList>
            <person name="Sun Q."/>
            <person name="Evtushenko L."/>
        </authorList>
    </citation>
    <scope>NUCLEOTIDE SEQUENCE</scope>
    <source>
        <strain evidence="5">VKM Ac-1321</strain>
    </source>
</reference>
<comment type="similarity">
    <text evidence="1">Belongs to the leucine-binding protein family.</text>
</comment>
<feature type="chain" id="PRO_5040718203" description="Leucine-binding protein domain-containing protein" evidence="3">
    <location>
        <begin position="24"/>
        <end position="420"/>
    </location>
</feature>
<dbReference type="InterPro" id="IPR051010">
    <property type="entry name" value="BCAA_transport"/>
</dbReference>
<reference evidence="5" key="1">
    <citation type="journal article" date="2014" name="Int. J. Syst. Evol. Microbiol.">
        <title>Complete genome sequence of Corynebacterium casei LMG S-19264T (=DSM 44701T), isolated from a smear-ripened cheese.</title>
        <authorList>
            <consortium name="US DOE Joint Genome Institute (JGI-PGF)"/>
            <person name="Walter F."/>
            <person name="Albersmeier A."/>
            <person name="Kalinowski J."/>
            <person name="Ruckert C."/>
        </authorList>
    </citation>
    <scope>NUCLEOTIDE SEQUENCE</scope>
    <source>
        <strain evidence="5">VKM Ac-1321</strain>
    </source>
</reference>